<dbReference type="PRINTS" id="PR02051">
    <property type="entry name" value="PROTEINF175"/>
</dbReference>
<evidence type="ECO:0000313" key="2">
    <source>
        <dbReference type="EMBL" id="CAB3990321.1"/>
    </source>
</evidence>
<dbReference type="EMBL" id="CACRXK020001640">
    <property type="protein sequence ID" value="CAB3990321.1"/>
    <property type="molecule type" value="Genomic_DNA"/>
</dbReference>
<dbReference type="AlphaFoldDB" id="A0A7D9HW86"/>
<dbReference type="PANTHER" id="PTHR31728">
    <property type="entry name" value="ABRAXAS FAMILY MEMBER"/>
    <property type="match status" value="1"/>
</dbReference>
<dbReference type="CDD" id="cd23519">
    <property type="entry name" value="Abraxas-like_domain"/>
    <property type="match status" value="1"/>
</dbReference>
<keyword evidence="3" id="KW-1185">Reference proteome</keyword>
<comment type="caution">
    <text evidence="2">The sequence shown here is derived from an EMBL/GenBank/DDBJ whole genome shotgun (WGS) entry which is preliminary data.</text>
</comment>
<sequence>MEIQISGCVFSSLFLELANSQGDIEGFLLGEIEDRTTSTVSDSQDVSVKHHRIFAVQEIVVCQGLFSFYDGVGRIHVEKLDRILGKKKQVALGWFKFRRNTRLCVSMREKVIHRNLLEQFGIKDSENFVFSVFSSQHAKNLATHTFRYSAFYCPKHYNRVFNGVPIQIINLGNTAQTEYKQDIAATSSTSKQYQNVIGSFSDEFLDNVGQLQQVKHARSMYKNMLGKLKGLKEAVHKSESQLIGLSDNIEILKHQLEKAMQEKRLKPEDTTSEDDLILLDDKSEQDLMSFEDLETEDESSQEATKHVVVAKHIYTHTTQETNSAETSVNHTRPERTNYANEDGHRSYDHQRKSPQY</sequence>
<dbReference type="InterPro" id="IPR023238">
    <property type="entry name" value="FAM175"/>
</dbReference>
<dbReference type="OrthoDB" id="6358435at2759"/>
<reference evidence="2" key="1">
    <citation type="submission" date="2020-04" db="EMBL/GenBank/DDBJ databases">
        <authorList>
            <person name="Alioto T."/>
            <person name="Alioto T."/>
            <person name="Gomez Garrido J."/>
        </authorList>
    </citation>
    <scope>NUCLEOTIDE SEQUENCE</scope>
    <source>
        <strain evidence="2">A484AB</strain>
    </source>
</reference>
<evidence type="ECO:0000313" key="3">
    <source>
        <dbReference type="Proteomes" id="UP001152795"/>
    </source>
</evidence>
<feature type="compositionally biased region" description="Basic and acidic residues" evidence="1">
    <location>
        <begin position="331"/>
        <end position="356"/>
    </location>
</feature>
<feature type="compositionally biased region" description="Polar residues" evidence="1">
    <location>
        <begin position="315"/>
        <end position="330"/>
    </location>
</feature>
<accession>A0A7D9HW86</accession>
<dbReference type="GO" id="GO:0031593">
    <property type="term" value="F:polyubiquitin modification-dependent protein binding"/>
    <property type="evidence" value="ECO:0007669"/>
    <property type="project" value="TreeGrafter"/>
</dbReference>
<name>A0A7D9HW86_PARCT</name>
<organism evidence="2 3">
    <name type="scientific">Paramuricea clavata</name>
    <name type="common">Red gorgonian</name>
    <name type="synonym">Violescent sea-whip</name>
    <dbReference type="NCBI Taxonomy" id="317549"/>
    <lineage>
        <taxon>Eukaryota</taxon>
        <taxon>Metazoa</taxon>
        <taxon>Cnidaria</taxon>
        <taxon>Anthozoa</taxon>
        <taxon>Octocorallia</taxon>
        <taxon>Malacalcyonacea</taxon>
        <taxon>Plexauridae</taxon>
        <taxon>Paramuricea</taxon>
    </lineage>
</organism>
<evidence type="ECO:0000256" key="1">
    <source>
        <dbReference type="SAM" id="MobiDB-lite"/>
    </source>
</evidence>
<dbReference type="PANTHER" id="PTHR31728:SF5">
    <property type="entry name" value="OS07G0540200 PROTEIN"/>
    <property type="match status" value="1"/>
</dbReference>
<feature type="region of interest" description="Disordered" evidence="1">
    <location>
        <begin position="262"/>
        <end position="281"/>
    </location>
</feature>
<protein>
    <submittedName>
        <fullName evidence="2">Uncharacterized protein</fullName>
    </submittedName>
</protein>
<gene>
    <name evidence="2" type="ORF">PACLA_8A082371</name>
</gene>
<dbReference type="GO" id="GO:0005634">
    <property type="term" value="C:nucleus"/>
    <property type="evidence" value="ECO:0007669"/>
    <property type="project" value="TreeGrafter"/>
</dbReference>
<proteinExistence type="predicted"/>
<dbReference type="Proteomes" id="UP001152795">
    <property type="component" value="Unassembled WGS sequence"/>
</dbReference>
<dbReference type="Pfam" id="PF21125">
    <property type="entry name" value="MPN_2A_DUB_like"/>
    <property type="match status" value="1"/>
</dbReference>
<feature type="region of interest" description="Disordered" evidence="1">
    <location>
        <begin position="314"/>
        <end position="356"/>
    </location>
</feature>